<keyword evidence="4 7" id="KW-0812">Transmembrane</keyword>
<dbReference type="InterPro" id="IPR002771">
    <property type="entry name" value="Multi_antbiot-R_MarC"/>
</dbReference>
<accession>A0ABY0ICX0</accession>
<keyword evidence="5 7" id="KW-1133">Transmembrane helix</keyword>
<organism evidence="8 9">
    <name type="scientific">Halobacteriovorax vibrionivorans</name>
    <dbReference type="NCBI Taxonomy" id="2152716"/>
    <lineage>
        <taxon>Bacteria</taxon>
        <taxon>Pseudomonadati</taxon>
        <taxon>Bdellovibrionota</taxon>
        <taxon>Bacteriovoracia</taxon>
        <taxon>Bacteriovoracales</taxon>
        <taxon>Halobacteriovoraceae</taxon>
        <taxon>Halobacteriovorax</taxon>
    </lineage>
</organism>
<gene>
    <name evidence="8" type="ORF">DAY19_12515</name>
</gene>
<dbReference type="NCBIfam" id="TIGR00427">
    <property type="entry name" value="NAAT family transporter"/>
    <property type="match status" value="1"/>
</dbReference>
<comment type="subcellular location">
    <subcellularLocation>
        <location evidence="1 7">Cell membrane</location>
        <topology evidence="1 7">Multi-pass membrane protein</topology>
    </subcellularLocation>
</comment>
<feature type="transmembrane region" description="Helical" evidence="7">
    <location>
        <begin position="41"/>
        <end position="59"/>
    </location>
</feature>
<evidence type="ECO:0000256" key="3">
    <source>
        <dbReference type="ARBA" id="ARBA00022475"/>
    </source>
</evidence>
<evidence type="ECO:0000313" key="8">
    <source>
        <dbReference type="EMBL" id="RZF20803.1"/>
    </source>
</evidence>
<dbReference type="Proteomes" id="UP000443582">
    <property type="component" value="Unassembled WGS sequence"/>
</dbReference>
<evidence type="ECO:0000256" key="2">
    <source>
        <dbReference type="ARBA" id="ARBA00009784"/>
    </source>
</evidence>
<evidence type="ECO:0000256" key="6">
    <source>
        <dbReference type="ARBA" id="ARBA00023136"/>
    </source>
</evidence>
<dbReference type="PANTHER" id="PTHR33508">
    <property type="entry name" value="UPF0056 MEMBRANE PROTEIN YHCE"/>
    <property type="match status" value="1"/>
</dbReference>
<proteinExistence type="inferred from homology"/>
<evidence type="ECO:0000256" key="1">
    <source>
        <dbReference type="ARBA" id="ARBA00004651"/>
    </source>
</evidence>
<keyword evidence="9" id="KW-1185">Reference proteome</keyword>
<dbReference type="Pfam" id="PF01914">
    <property type="entry name" value="MarC"/>
    <property type="match status" value="1"/>
</dbReference>
<dbReference type="RefSeq" id="WP_115362979.1">
    <property type="nucleotide sequence ID" value="NZ_QDKL01000003.1"/>
</dbReference>
<feature type="transmembrane region" description="Helical" evidence="7">
    <location>
        <begin position="183"/>
        <end position="207"/>
    </location>
</feature>
<protein>
    <recommendedName>
        <fullName evidence="7">UPF0056 membrane protein</fullName>
    </recommendedName>
</protein>
<dbReference type="EMBL" id="QDKL01000003">
    <property type="protein sequence ID" value="RZF20803.1"/>
    <property type="molecule type" value="Genomic_DNA"/>
</dbReference>
<name>A0ABY0ICX0_9BACT</name>
<evidence type="ECO:0000256" key="7">
    <source>
        <dbReference type="RuleBase" id="RU362048"/>
    </source>
</evidence>
<keyword evidence="3" id="KW-1003">Cell membrane</keyword>
<feature type="transmembrane region" description="Helical" evidence="7">
    <location>
        <begin position="66"/>
        <end position="92"/>
    </location>
</feature>
<comment type="caution">
    <text evidence="7">Lacks conserved residue(s) required for the propagation of feature annotation.</text>
</comment>
<feature type="transmembrane region" description="Helical" evidence="7">
    <location>
        <begin position="112"/>
        <end position="135"/>
    </location>
</feature>
<evidence type="ECO:0000313" key="9">
    <source>
        <dbReference type="Proteomes" id="UP000443582"/>
    </source>
</evidence>
<sequence>MKTAHMISFFVALLSVVNPIGALPMFMGLTKNLSKTQRKSMVRVCSIAVFVTLVISLFIGKKILSFFGISIGAFTVGGGILIFSMATSMINAKDVESKLTQDEMDDDSIREIGIVPLAIPLLAGPGAISTTIIYAQKLTSPIDWALSIPILFLAVLCIYIALINANTISEKVGQLGVNVTTRVMGLFLLAMSVEMITNGLASILPILKAQL</sequence>
<reference evidence="9" key="1">
    <citation type="journal article" date="2019" name="Int. J. Syst. Evol. Microbiol.">
        <title>Halobacteriovorax valvorus sp. nov., a novel prokaryotic predator isolated from coastal seawater of China.</title>
        <authorList>
            <person name="Chen M.-X."/>
        </authorList>
    </citation>
    <scope>NUCLEOTIDE SEQUENCE [LARGE SCALE GENOMIC DNA]</scope>
    <source>
        <strain evidence="9">BL9</strain>
    </source>
</reference>
<keyword evidence="6 7" id="KW-0472">Membrane</keyword>
<evidence type="ECO:0000256" key="4">
    <source>
        <dbReference type="ARBA" id="ARBA00022692"/>
    </source>
</evidence>
<comment type="similarity">
    <text evidence="2 7">Belongs to the UPF0056 (MarC) family.</text>
</comment>
<dbReference type="PANTHER" id="PTHR33508:SF1">
    <property type="entry name" value="UPF0056 MEMBRANE PROTEIN YHCE"/>
    <property type="match status" value="1"/>
</dbReference>
<evidence type="ECO:0000256" key="5">
    <source>
        <dbReference type="ARBA" id="ARBA00022989"/>
    </source>
</evidence>
<comment type="caution">
    <text evidence="8">The sequence shown here is derived from an EMBL/GenBank/DDBJ whole genome shotgun (WGS) entry which is preliminary data.</text>
</comment>
<feature type="transmembrane region" description="Helical" evidence="7">
    <location>
        <begin position="142"/>
        <end position="163"/>
    </location>
</feature>